<gene>
    <name evidence="1" type="ORF">CTEN210_11936</name>
</gene>
<organism evidence="1 2">
    <name type="scientific">Chaetoceros tenuissimus</name>
    <dbReference type="NCBI Taxonomy" id="426638"/>
    <lineage>
        <taxon>Eukaryota</taxon>
        <taxon>Sar</taxon>
        <taxon>Stramenopiles</taxon>
        <taxon>Ochrophyta</taxon>
        <taxon>Bacillariophyta</taxon>
        <taxon>Coscinodiscophyceae</taxon>
        <taxon>Chaetocerotophycidae</taxon>
        <taxon>Chaetocerotales</taxon>
        <taxon>Chaetocerotaceae</taxon>
        <taxon>Chaetoceros</taxon>
    </lineage>
</organism>
<proteinExistence type="predicted"/>
<keyword evidence="2" id="KW-1185">Reference proteome</keyword>
<dbReference type="EMBL" id="BLLK01000049">
    <property type="protein sequence ID" value="GFH55460.1"/>
    <property type="molecule type" value="Genomic_DNA"/>
</dbReference>
<reference evidence="1 2" key="1">
    <citation type="journal article" date="2021" name="Sci. Rep.">
        <title>The genome of the diatom Chaetoceros tenuissimus carries an ancient integrated fragment of an extant virus.</title>
        <authorList>
            <person name="Hongo Y."/>
            <person name="Kimura K."/>
            <person name="Takaki Y."/>
            <person name="Yoshida Y."/>
            <person name="Baba S."/>
            <person name="Kobayashi G."/>
            <person name="Nagasaki K."/>
            <person name="Hano T."/>
            <person name="Tomaru Y."/>
        </authorList>
    </citation>
    <scope>NUCLEOTIDE SEQUENCE [LARGE SCALE GENOMIC DNA]</scope>
    <source>
        <strain evidence="1 2">NIES-3715</strain>
    </source>
</reference>
<accession>A0AAD3H9K8</accession>
<sequence length="438" mass="49393">MTKKTLLKTLLVGTILAISLAIGNLLFEFATTKTSNHILRHSLKVVSRIFNHDQIQNENENSAYLTMYGDHRVPYSLAALPKWLQEYVIWNQKQRRRKDTENNKTNRIFCLYWDTPAKLESFLQVPKGGLNWTCPKDFRGDNDAFVLNTGENLTKAHGVLENAKHELKSSTQKYIVLWHSRSTQQISVLNKVFYANSYKGQVPILHPWMQWSHVDSMEHIFRVMFMPIPAIARNINATMAQLGLVEGNYTSVHLRARYPTGMMSKLIGKNNTNAHDKGNHYVKFEGAYKGHLMSLATNALECGLLLDKDSASPIFFIADSTDLVHHVTTNNTITVNDTKSVEPVGFLEGRTNIPHFGFIENGTHTAEDFYPLFEDLLIVGGSKCVAFGIGSFGAFGAGLAGNRCRALHQQPNGEVFKCPNNRTNVEYMGILNEMLLEE</sequence>
<evidence type="ECO:0000313" key="2">
    <source>
        <dbReference type="Proteomes" id="UP001054902"/>
    </source>
</evidence>
<evidence type="ECO:0000313" key="1">
    <source>
        <dbReference type="EMBL" id="GFH55460.1"/>
    </source>
</evidence>
<comment type="caution">
    <text evidence="1">The sequence shown here is derived from an EMBL/GenBank/DDBJ whole genome shotgun (WGS) entry which is preliminary data.</text>
</comment>
<name>A0AAD3H9K8_9STRA</name>
<dbReference type="AlphaFoldDB" id="A0AAD3H9K8"/>
<dbReference type="Proteomes" id="UP001054902">
    <property type="component" value="Unassembled WGS sequence"/>
</dbReference>
<protein>
    <submittedName>
        <fullName evidence="1">Uncharacterized protein</fullName>
    </submittedName>
</protein>